<accession>A0A7U2ID72</accession>
<sequence>MEAEPEPAEPLTANQKSIRAALAQENQRWMHQFNLIDEQNNRRGVEFTATETFRERDGRRLVVRQFTKKRTRSSPAPTTSSGHAHPAPTRAQNARNMQSNQPRFDSLRRVRDSAVQKLRRAKNTTVNKLRPAMNTTVSKLRPVMNTTVKILCWTGNLVDRLIPESPYVLAGINVALAIAIAYTNSRAAHYQALLPSPPAE</sequence>
<evidence type="ECO:0000256" key="1">
    <source>
        <dbReference type="SAM" id="MobiDB-lite"/>
    </source>
</evidence>
<reference evidence="3" key="1">
    <citation type="journal article" date="2021" name="BMC Genomics">
        <title>Chromosome-level genome assembly and manually-curated proteome of model necrotroph Parastagonospora nodorum Sn15 reveals a genome-wide trove of candidate effector homologs, and redundancy of virulence-related functions within an accessory chromosome.</title>
        <authorList>
            <person name="Bertazzoni S."/>
            <person name="Jones D.A.B."/>
            <person name="Phan H.T."/>
            <person name="Tan K.-C."/>
            <person name="Hane J.K."/>
        </authorList>
    </citation>
    <scope>NUCLEOTIDE SEQUENCE [LARGE SCALE GENOMIC DNA]</scope>
    <source>
        <strain evidence="3">SN15 / ATCC MYA-4574 / FGSC 10173)</strain>
    </source>
</reference>
<proteinExistence type="predicted"/>
<keyword evidence="3" id="KW-1185">Reference proteome</keyword>
<dbReference type="VEuPathDB" id="FungiDB:JI435_163420"/>
<dbReference type="Proteomes" id="UP000663193">
    <property type="component" value="Chromosome 23"/>
</dbReference>
<gene>
    <name evidence="2" type="ORF">JI435_163420</name>
</gene>
<dbReference type="AlphaFoldDB" id="A0A7U2ID72"/>
<evidence type="ECO:0000313" key="3">
    <source>
        <dbReference type="Proteomes" id="UP000663193"/>
    </source>
</evidence>
<dbReference type="RefSeq" id="XP_001806465.1">
    <property type="nucleotide sequence ID" value="XM_001806413.1"/>
</dbReference>
<name>A0A7U2ID72_PHANO</name>
<protein>
    <submittedName>
        <fullName evidence="2">Uncharacterized protein</fullName>
    </submittedName>
</protein>
<feature type="compositionally biased region" description="Polar residues" evidence="1">
    <location>
        <begin position="90"/>
        <end position="103"/>
    </location>
</feature>
<dbReference type="EMBL" id="CP069045">
    <property type="protein sequence ID" value="QRD07656.1"/>
    <property type="molecule type" value="Genomic_DNA"/>
</dbReference>
<organism evidence="2 3">
    <name type="scientific">Phaeosphaeria nodorum (strain SN15 / ATCC MYA-4574 / FGSC 10173)</name>
    <name type="common">Glume blotch fungus</name>
    <name type="synonym">Parastagonospora nodorum</name>
    <dbReference type="NCBI Taxonomy" id="321614"/>
    <lineage>
        <taxon>Eukaryota</taxon>
        <taxon>Fungi</taxon>
        <taxon>Dikarya</taxon>
        <taxon>Ascomycota</taxon>
        <taxon>Pezizomycotina</taxon>
        <taxon>Dothideomycetes</taxon>
        <taxon>Pleosporomycetidae</taxon>
        <taxon>Pleosporales</taxon>
        <taxon>Pleosporineae</taxon>
        <taxon>Phaeosphaeriaceae</taxon>
        <taxon>Parastagonospora</taxon>
    </lineage>
</organism>
<evidence type="ECO:0000313" key="2">
    <source>
        <dbReference type="EMBL" id="QRD07656.1"/>
    </source>
</evidence>
<feature type="region of interest" description="Disordered" evidence="1">
    <location>
        <begin position="63"/>
        <end position="104"/>
    </location>
</feature>
<dbReference type="KEGG" id="pno:SNOG_16342"/>